<dbReference type="EMBL" id="BTGU01001879">
    <property type="protein sequence ID" value="GMN30729.1"/>
    <property type="molecule type" value="Genomic_DNA"/>
</dbReference>
<keyword evidence="2" id="KW-1185">Reference proteome</keyword>
<evidence type="ECO:0000313" key="2">
    <source>
        <dbReference type="Proteomes" id="UP001187192"/>
    </source>
</evidence>
<proteinExistence type="predicted"/>
<organism evidence="1 2">
    <name type="scientific">Ficus carica</name>
    <name type="common">Common fig</name>
    <dbReference type="NCBI Taxonomy" id="3494"/>
    <lineage>
        <taxon>Eukaryota</taxon>
        <taxon>Viridiplantae</taxon>
        <taxon>Streptophyta</taxon>
        <taxon>Embryophyta</taxon>
        <taxon>Tracheophyta</taxon>
        <taxon>Spermatophyta</taxon>
        <taxon>Magnoliopsida</taxon>
        <taxon>eudicotyledons</taxon>
        <taxon>Gunneridae</taxon>
        <taxon>Pentapetalae</taxon>
        <taxon>rosids</taxon>
        <taxon>fabids</taxon>
        <taxon>Rosales</taxon>
        <taxon>Moraceae</taxon>
        <taxon>Ficeae</taxon>
        <taxon>Ficus</taxon>
    </lineage>
</organism>
<dbReference type="Proteomes" id="UP001187192">
    <property type="component" value="Unassembled WGS sequence"/>
</dbReference>
<name>A0AA88D970_FICCA</name>
<sequence>MAWMAGRLWLSTGSPMGAVLSELSDPSRPDVLAWLAVLSDEAPSSTTMTAGGGGAAEARFNSMTNGLSGRVLGPTCKISSNRAAPSLLRLVDVTRPLAVLAASDDDVLVLVPELELPVISALPYRASFSESDTLLIEKRKNFYLLGRSRLCAVFLEVFGSVLSPAIVSSSRQLSASSLLRK</sequence>
<reference evidence="1" key="1">
    <citation type="submission" date="2023-07" db="EMBL/GenBank/DDBJ databases">
        <title>draft genome sequence of fig (Ficus carica).</title>
        <authorList>
            <person name="Takahashi T."/>
            <person name="Nishimura K."/>
        </authorList>
    </citation>
    <scope>NUCLEOTIDE SEQUENCE</scope>
</reference>
<protein>
    <submittedName>
        <fullName evidence="1">Uncharacterized protein</fullName>
    </submittedName>
</protein>
<evidence type="ECO:0000313" key="1">
    <source>
        <dbReference type="EMBL" id="GMN30729.1"/>
    </source>
</evidence>
<accession>A0AA88D970</accession>
<comment type="caution">
    <text evidence="1">The sequence shown here is derived from an EMBL/GenBank/DDBJ whole genome shotgun (WGS) entry which is preliminary data.</text>
</comment>
<dbReference type="AlphaFoldDB" id="A0AA88D970"/>
<gene>
    <name evidence="1" type="ORF">TIFTF001_041496</name>
</gene>